<protein>
    <submittedName>
        <fullName evidence="1">Coatomer subunit beta</fullName>
    </submittedName>
</protein>
<name>A0ACC3D289_9PEZI</name>
<reference evidence="1" key="1">
    <citation type="submission" date="2024-09" db="EMBL/GenBank/DDBJ databases">
        <title>Black Yeasts Isolated from many extreme environments.</title>
        <authorList>
            <person name="Coleine C."/>
            <person name="Stajich J.E."/>
            <person name="Selbmann L."/>
        </authorList>
    </citation>
    <scope>NUCLEOTIDE SEQUENCE</scope>
    <source>
        <strain evidence="1">CCFEE 5737</strain>
    </source>
</reference>
<keyword evidence="2" id="KW-1185">Reference proteome</keyword>
<gene>
    <name evidence="1" type="primary">SEC26</name>
    <name evidence="1" type="ORF">LTS18_008334</name>
</gene>
<feature type="non-terminal residue" evidence="1">
    <location>
        <position position="99"/>
    </location>
</feature>
<dbReference type="EMBL" id="JAWDJW010008495">
    <property type="protein sequence ID" value="KAK3060532.1"/>
    <property type="molecule type" value="Genomic_DNA"/>
</dbReference>
<dbReference type="Proteomes" id="UP001186974">
    <property type="component" value="Unassembled WGS sequence"/>
</dbReference>
<evidence type="ECO:0000313" key="2">
    <source>
        <dbReference type="Proteomes" id="UP001186974"/>
    </source>
</evidence>
<organism evidence="1 2">
    <name type="scientific">Coniosporium uncinatum</name>
    <dbReference type="NCBI Taxonomy" id="93489"/>
    <lineage>
        <taxon>Eukaryota</taxon>
        <taxon>Fungi</taxon>
        <taxon>Dikarya</taxon>
        <taxon>Ascomycota</taxon>
        <taxon>Pezizomycotina</taxon>
        <taxon>Dothideomycetes</taxon>
        <taxon>Dothideomycetes incertae sedis</taxon>
        <taxon>Coniosporium</taxon>
    </lineage>
</organism>
<evidence type="ECO:0000313" key="1">
    <source>
        <dbReference type="EMBL" id="KAK3060532.1"/>
    </source>
</evidence>
<comment type="caution">
    <text evidence="1">The sequence shown here is derived from an EMBL/GenBank/DDBJ whole genome shotgun (WGS) entry which is preliminary data.</text>
</comment>
<sequence>MTSFLEQTYTLVHADGADQPSIQELKTALEKGKDDDKIETMKRILSIMFNGDPMPGMLMHIIRFVMPSRDKRLKKLLYFYYEACPKLDSNGKLRQEWIL</sequence>
<proteinExistence type="predicted"/>
<accession>A0ACC3D289</accession>